<evidence type="ECO:0000313" key="8">
    <source>
        <dbReference type="EMBL" id="SFC99651.1"/>
    </source>
</evidence>
<reference evidence="8 9" key="1">
    <citation type="submission" date="2016-10" db="EMBL/GenBank/DDBJ databases">
        <authorList>
            <person name="de Groot N.N."/>
        </authorList>
    </citation>
    <scope>NUCLEOTIDE SEQUENCE [LARGE SCALE GENOMIC DNA]</scope>
    <source>
        <strain evidence="8 9">HL3</strain>
    </source>
</reference>
<dbReference type="PANTHER" id="PTHR38782">
    <property type="match status" value="1"/>
</dbReference>
<evidence type="ECO:0000313" key="9">
    <source>
        <dbReference type="Proteomes" id="UP000198611"/>
    </source>
</evidence>
<keyword evidence="9" id="KW-1185">Reference proteome</keyword>
<sequence length="329" mass="36789">MRGAEYFSRAGRGLLAALLLAGAGPAVAEEGAGLWLERMSDALHELRYEGVFVYQHGDRLRAMRILHDTDSTGERERLVALDGVQREVIRNDDQVTCILPDRTSFVLERRAPGRTFPPVMPHRDAQLDRHYAFELGEQGRIAGRTTQEVRLEPRDDFRYGYRFHLDDATGMLLQSELVDGDGEVVERLMFTSIEFRDRIDPTALEPGIEGEEFMWYQHGREGAPSFPGEPRWEATSLPPGFEREDYRRHRAGEAGTPVEQLVFSDGLASVSVFMEPAGAVSAPLRGHSSRGAVNAYGRGVGDTRITVVGEVPRAAVERIARGMQRREDP</sequence>
<comment type="subcellular location">
    <subcellularLocation>
        <location evidence="1">Periplasm</location>
    </subcellularLocation>
</comment>
<dbReference type="Proteomes" id="UP000198611">
    <property type="component" value="Unassembled WGS sequence"/>
</dbReference>
<dbReference type="InterPro" id="IPR005588">
    <property type="entry name" value="MucB_RseB"/>
</dbReference>
<proteinExistence type="inferred from homology"/>
<dbReference type="PIRSF" id="PIRSF005427">
    <property type="entry name" value="RseB"/>
    <property type="match status" value="1"/>
</dbReference>
<dbReference type="GO" id="GO:0030288">
    <property type="term" value="C:outer membrane-bounded periplasmic space"/>
    <property type="evidence" value="ECO:0007669"/>
    <property type="project" value="TreeGrafter"/>
</dbReference>
<protein>
    <submittedName>
        <fullName evidence="8">Sigma E regulatory protein, MucB/RseB</fullName>
    </submittedName>
</protein>
<dbReference type="EMBL" id="FOMJ01000001">
    <property type="protein sequence ID" value="SFC99651.1"/>
    <property type="molecule type" value="Genomic_DNA"/>
</dbReference>
<dbReference type="InterPro" id="IPR033434">
    <property type="entry name" value="MucB/RseB_N"/>
</dbReference>
<evidence type="ECO:0000256" key="4">
    <source>
        <dbReference type="ARBA" id="ARBA00022764"/>
    </source>
</evidence>
<evidence type="ECO:0000259" key="6">
    <source>
        <dbReference type="Pfam" id="PF03888"/>
    </source>
</evidence>
<feature type="domain" description="MucB/RseB C-terminal" evidence="7">
    <location>
        <begin position="229"/>
        <end position="323"/>
    </location>
</feature>
<dbReference type="AlphaFoldDB" id="A0A1I1NPQ9"/>
<dbReference type="STRING" id="1123397.SAMN05660831_00378"/>
<dbReference type="PANTHER" id="PTHR38782:SF1">
    <property type="entry name" value="SIGMA-E FACTOR REGULATORY PROTEIN RSEB"/>
    <property type="match status" value="1"/>
</dbReference>
<dbReference type="InterPro" id="IPR033436">
    <property type="entry name" value="MucB/RseB_C"/>
</dbReference>
<dbReference type="Pfam" id="PF03888">
    <property type="entry name" value="MucB_RseB"/>
    <property type="match status" value="1"/>
</dbReference>
<organism evidence="8 9">
    <name type="scientific">Thiohalospira halophila DSM 15071</name>
    <dbReference type="NCBI Taxonomy" id="1123397"/>
    <lineage>
        <taxon>Bacteria</taxon>
        <taxon>Pseudomonadati</taxon>
        <taxon>Pseudomonadota</taxon>
        <taxon>Gammaproteobacteria</taxon>
        <taxon>Thiohalospirales</taxon>
        <taxon>Thiohalospiraceae</taxon>
        <taxon>Thiohalospira</taxon>
    </lineage>
</organism>
<gene>
    <name evidence="8" type="ORF">SAMN05660831_00378</name>
</gene>
<dbReference type="CDD" id="cd16327">
    <property type="entry name" value="RseB"/>
    <property type="match status" value="1"/>
</dbReference>
<evidence type="ECO:0000256" key="2">
    <source>
        <dbReference type="ARBA" id="ARBA00008150"/>
    </source>
</evidence>
<dbReference type="Pfam" id="PF17188">
    <property type="entry name" value="MucB_RseB_C"/>
    <property type="match status" value="1"/>
</dbReference>
<feature type="signal peptide" evidence="5">
    <location>
        <begin position="1"/>
        <end position="28"/>
    </location>
</feature>
<feature type="chain" id="PRO_5011452610" evidence="5">
    <location>
        <begin position="29"/>
        <end position="329"/>
    </location>
</feature>
<feature type="domain" description="MucB/RseB N-terminal" evidence="6">
    <location>
        <begin position="34"/>
        <end position="206"/>
    </location>
</feature>
<dbReference type="Gene3D" id="3.30.200.100">
    <property type="entry name" value="MucB/RseB, C-terminal domain"/>
    <property type="match status" value="1"/>
</dbReference>
<keyword evidence="3 5" id="KW-0732">Signal</keyword>
<dbReference type="GO" id="GO:0045152">
    <property type="term" value="F:antisigma factor binding"/>
    <property type="evidence" value="ECO:0007669"/>
    <property type="project" value="TreeGrafter"/>
</dbReference>
<evidence type="ECO:0000259" key="7">
    <source>
        <dbReference type="Pfam" id="PF17188"/>
    </source>
</evidence>
<dbReference type="RefSeq" id="WP_093427051.1">
    <property type="nucleotide sequence ID" value="NZ_FOMJ01000001.1"/>
</dbReference>
<comment type="similarity">
    <text evidence="2">Belongs to the RseB family.</text>
</comment>
<evidence type="ECO:0000256" key="5">
    <source>
        <dbReference type="SAM" id="SignalP"/>
    </source>
</evidence>
<evidence type="ECO:0000256" key="1">
    <source>
        <dbReference type="ARBA" id="ARBA00004418"/>
    </source>
</evidence>
<dbReference type="InterPro" id="IPR038484">
    <property type="entry name" value="MucB/RseB_C_sf"/>
</dbReference>
<accession>A0A1I1NPQ9</accession>
<dbReference type="OrthoDB" id="7067274at2"/>
<dbReference type="Gene3D" id="2.50.20.10">
    <property type="entry name" value="Lipoprotein localisation LolA/LolB/LppX"/>
    <property type="match status" value="1"/>
</dbReference>
<keyword evidence="4" id="KW-0574">Periplasm</keyword>
<dbReference type="GO" id="GO:0032885">
    <property type="term" value="P:regulation of polysaccharide biosynthetic process"/>
    <property type="evidence" value="ECO:0007669"/>
    <property type="project" value="TreeGrafter"/>
</dbReference>
<evidence type="ECO:0000256" key="3">
    <source>
        <dbReference type="ARBA" id="ARBA00022729"/>
    </source>
</evidence>
<name>A0A1I1NPQ9_9GAMM</name>